<gene>
    <name evidence="1" type="ORF">GCM10010917_34490</name>
</gene>
<comment type="caution">
    <text evidence="1">The sequence shown here is derived from an EMBL/GenBank/DDBJ whole genome shotgun (WGS) entry which is preliminary data.</text>
</comment>
<evidence type="ECO:0000313" key="2">
    <source>
        <dbReference type="Proteomes" id="UP000609323"/>
    </source>
</evidence>
<accession>A0ABQ1GLJ4</accession>
<organism evidence="1 2">
    <name type="scientific">Paenibacillus physcomitrellae</name>
    <dbReference type="NCBI Taxonomy" id="1619311"/>
    <lineage>
        <taxon>Bacteria</taxon>
        <taxon>Bacillati</taxon>
        <taxon>Bacillota</taxon>
        <taxon>Bacilli</taxon>
        <taxon>Bacillales</taxon>
        <taxon>Paenibacillaceae</taxon>
        <taxon>Paenibacillus</taxon>
    </lineage>
</organism>
<evidence type="ECO:0000313" key="1">
    <source>
        <dbReference type="EMBL" id="GGA46293.1"/>
    </source>
</evidence>
<keyword evidence="2" id="KW-1185">Reference proteome</keyword>
<reference evidence="2" key="1">
    <citation type="journal article" date="2019" name="Int. J. Syst. Evol. Microbiol.">
        <title>The Global Catalogue of Microorganisms (GCM) 10K type strain sequencing project: providing services to taxonomists for standard genome sequencing and annotation.</title>
        <authorList>
            <consortium name="The Broad Institute Genomics Platform"/>
            <consortium name="The Broad Institute Genome Sequencing Center for Infectious Disease"/>
            <person name="Wu L."/>
            <person name="Ma J."/>
        </authorList>
    </citation>
    <scope>NUCLEOTIDE SEQUENCE [LARGE SCALE GENOMIC DNA]</scope>
    <source>
        <strain evidence="2">CGMCC 1.15044</strain>
    </source>
</reference>
<name>A0ABQ1GLJ4_9BACL</name>
<dbReference type="EMBL" id="BMHF01000014">
    <property type="protein sequence ID" value="GGA46293.1"/>
    <property type="molecule type" value="Genomic_DNA"/>
</dbReference>
<protein>
    <submittedName>
        <fullName evidence="1">Uncharacterized protein</fullName>
    </submittedName>
</protein>
<dbReference type="Proteomes" id="UP000609323">
    <property type="component" value="Unassembled WGS sequence"/>
</dbReference>
<proteinExistence type="predicted"/>
<sequence length="58" mass="6567">MMIKFTGGENNLKTLINDMNQTSVKIKVTTQAVLDEVLGENCKNKNRDKRVNPAKYPN</sequence>